<dbReference type="Gene3D" id="3.40.190.10">
    <property type="entry name" value="Periplasmic binding protein-like II"/>
    <property type="match status" value="2"/>
</dbReference>
<evidence type="ECO:0000313" key="1">
    <source>
        <dbReference type="EMBL" id="MPM78496.1"/>
    </source>
</evidence>
<organism evidence="1">
    <name type="scientific">bioreactor metagenome</name>
    <dbReference type="NCBI Taxonomy" id="1076179"/>
    <lineage>
        <taxon>unclassified sequences</taxon>
        <taxon>metagenomes</taxon>
        <taxon>ecological metagenomes</taxon>
    </lineage>
</organism>
<dbReference type="SUPFAM" id="SSF53850">
    <property type="entry name" value="Periplasmic binding protein-like II"/>
    <property type="match status" value="1"/>
</dbReference>
<dbReference type="AlphaFoldDB" id="A0A645CN90"/>
<proteinExistence type="predicted"/>
<protein>
    <submittedName>
        <fullName evidence="1">Uncharacterized protein</fullName>
    </submittedName>
</protein>
<reference evidence="1" key="1">
    <citation type="submission" date="2019-08" db="EMBL/GenBank/DDBJ databases">
        <authorList>
            <person name="Kucharzyk K."/>
            <person name="Murdoch R.W."/>
            <person name="Higgins S."/>
            <person name="Loffler F."/>
        </authorList>
    </citation>
    <scope>NUCLEOTIDE SEQUENCE</scope>
</reference>
<sequence>MKEYPILFAQAYGSDIAQLAALGEKLVFTSTVYNANGPASIAGQPYFAYVMKDSTNQANAVELIKSLLSQKIQTRIAANTMPVRRDFTGSYASFLKERIQDGYVNNSNTSENGGPYVVPSEEALGEYEKICRNPADLSVSIFMPYKYTMLNEDTSLVPDESFSDYIERMNKEIKFYISE</sequence>
<comment type="caution">
    <text evidence="1">The sequence shown here is derived from an EMBL/GenBank/DDBJ whole genome shotgun (WGS) entry which is preliminary data.</text>
</comment>
<accession>A0A645CN90</accession>
<dbReference type="EMBL" id="VSSQ01028686">
    <property type="protein sequence ID" value="MPM78496.1"/>
    <property type="molecule type" value="Genomic_DNA"/>
</dbReference>
<name>A0A645CN90_9ZZZZ</name>
<gene>
    <name evidence="1" type="ORF">SDC9_125507</name>
</gene>